<dbReference type="SMART" id="SM00353">
    <property type="entry name" value="HLH"/>
    <property type="match status" value="1"/>
</dbReference>
<dbReference type="PROSITE" id="PS50888">
    <property type="entry name" value="BHLH"/>
    <property type="match status" value="1"/>
</dbReference>
<dbReference type="PANTHER" id="PTHR16223:SF125">
    <property type="entry name" value="OS08G0506700 PROTEIN"/>
    <property type="match status" value="1"/>
</dbReference>
<dbReference type="Pfam" id="PF00010">
    <property type="entry name" value="HLH"/>
    <property type="match status" value="1"/>
</dbReference>
<feature type="domain" description="BHLH" evidence="7">
    <location>
        <begin position="132"/>
        <end position="182"/>
    </location>
</feature>
<organism evidence="8 9">
    <name type="scientific">Citrus sinensis</name>
    <name type="common">Sweet orange</name>
    <name type="synonym">Citrus aurantium var. sinensis</name>
    <dbReference type="NCBI Taxonomy" id="2711"/>
    <lineage>
        <taxon>Eukaryota</taxon>
        <taxon>Viridiplantae</taxon>
        <taxon>Streptophyta</taxon>
        <taxon>Embryophyta</taxon>
        <taxon>Tracheophyta</taxon>
        <taxon>Spermatophyta</taxon>
        <taxon>Magnoliopsida</taxon>
        <taxon>eudicotyledons</taxon>
        <taxon>Gunneridae</taxon>
        <taxon>Pentapetalae</taxon>
        <taxon>rosids</taxon>
        <taxon>malvids</taxon>
        <taxon>Sapindales</taxon>
        <taxon>Rutaceae</taxon>
        <taxon>Aurantioideae</taxon>
        <taxon>Citrus</taxon>
    </lineage>
</organism>
<evidence type="ECO:0000256" key="3">
    <source>
        <dbReference type="ARBA" id="ARBA00023125"/>
    </source>
</evidence>
<dbReference type="GO" id="GO:0003700">
    <property type="term" value="F:DNA-binding transcription factor activity"/>
    <property type="evidence" value="ECO:0007669"/>
    <property type="project" value="InterPro"/>
</dbReference>
<sequence length="210" mass="23309">YASTKEVGSYGGVNGSNGDLSPSTKRLKSQISIPSRIPSSLGMLSRVSEVESDGPTHGKVRNGNGDTQFYSTGFSYGSWNDSSHFTESFTDMKREQGNGELGNSTSAEMAAVEKFLQFQDSVPCKIRAKRGCATHPRSIAERVRRTRISERMRKLQELVPNMDKQTNTADMLDLAVDYIKDLQNQFKTLSDNRAKCKCSKIQKPVENQIV</sequence>
<feature type="non-terminal residue" evidence="8">
    <location>
        <position position="1"/>
    </location>
</feature>
<dbReference type="GO" id="GO:0000976">
    <property type="term" value="F:transcription cis-regulatory region binding"/>
    <property type="evidence" value="ECO:0007669"/>
    <property type="project" value="UniProtKB-ARBA"/>
</dbReference>
<evidence type="ECO:0000256" key="4">
    <source>
        <dbReference type="ARBA" id="ARBA00023163"/>
    </source>
</evidence>
<accession>A0A067F248</accession>
<evidence type="ECO:0000313" key="9">
    <source>
        <dbReference type="Proteomes" id="UP000027120"/>
    </source>
</evidence>
<dbReference type="InterPro" id="IPR045843">
    <property type="entry name" value="IND-like"/>
</dbReference>
<dbReference type="Gene3D" id="4.10.280.10">
    <property type="entry name" value="Helix-loop-helix DNA-binding domain"/>
    <property type="match status" value="1"/>
</dbReference>
<evidence type="ECO:0000256" key="1">
    <source>
        <dbReference type="ARBA" id="ARBA00004123"/>
    </source>
</evidence>
<evidence type="ECO:0000256" key="5">
    <source>
        <dbReference type="ARBA" id="ARBA00023242"/>
    </source>
</evidence>
<name>A0A067F248_CITSI</name>
<keyword evidence="4" id="KW-0804">Transcription</keyword>
<keyword evidence="5" id="KW-0539">Nucleus</keyword>
<dbReference type="Proteomes" id="UP000027120">
    <property type="component" value="Unassembled WGS sequence"/>
</dbReference>
<dbReference type="GO" id="GO:0046983">
    <property type="term" value="F:protein dimerization activity"/>
    <property type="evidence" value="ECO:0007669"/>
    <property type="project" value="InterPro"/>
</dbReference>
<keyword evidence="9" id="KW-1185">Reference proteome</keyword>
<evidence type="ECO:0000259" key="7">
    <source>
        <dbReference type="PROSITE" id="PS50888"/>
    </source>
</evidence>
<dbReference type="GO" id="GO:0005634">
    <property type="term" value="C:nucleus"/>
    <property type="evidence" value="ECO:0007669"/>
    <property type="project" value="UniProtKB-SubCell"/>
</dbReference>
<dbReference type="AlphaFoldDB" id="A0A067F248"/>
<dbReference type="FunFam" id="4.10.280.10:FF:000021">
    <property type="entry name" value="Transcription factor bHLH130 family"/>
    <property type="match status" value="1"/>
</dbReference>
<comment type="subcellular location">
    <subcellularLocation>
        <location evidence="1">Nucleus</location>
    </subcellularLocation>
</comment>
<feature type="region of interest" description="Disordered" evidence="6">
    <location>
        <begin position="1"/>
        <end position="30"/>
    </location>
</feature>
<gene>
    <name evidence="8" type="ORF">CISIN_1g0180071mg</name>
</gene>
<evidence type="ECO:0000313" key="8">
    <source>
        <dbReference type="EMBL" id="KDO57266.1"/>
    </source>
</evidence>
<evidence type="ECO:0000256" key="6">
    <source>
        <dbReference type="SAM" id="MobiDB-lite"/>
    </source>
</evidence>
<protein>
    <recommendedName>
        <fullName evidence="7">BHLH domain-containing protein</fullName>
    </recommendedName>
</protein>
<keyword evidence="3" id="KW-0238">DNA-binding</keyword>
<dbReference type="SUPFAM" id="SSF47459">
    <property type="entry name" value="HLH, helix-loop-helix DNA-binding domain"/>
    <property type="match status" value="1"/>
</dbReference>
<dbReference type="EMBL" id="KK784964">
    <property type="protein sequence ID" value="KDO57266.1"/>
    <property type="molecule type" value="Genomic_DNA"/>
</dbReference>
<dbReference type="InterPro" id="IPR011598">
    <property type="entry name" value="bHLH_dom"/>
</dbReference>
<evidence type="ECO:0000256" key="2">
    <source>
        <dbReference type="ARBA" id="ARBA00023015"/>
    </source>
</evidence>
<keyword evidence="2" id="KW-0805">Transcription regulation</keyword>
<proteinExistence type="predicted"/>
<dbReference type="InterPro" id="IPR036638">
    <property type="entry name" value="HLH_DNA-bd_sf"/>
</dbReference>
<reference evidence="8 9" key="1">
    <citation type="submission" date="2014-04" db="EMBL/GenBank/DDBJ databases">
        <authorList>
            <consortium name="International Citrus Genome Consortium"/>
            <person name="Gmitter F."/>
            <person name="Chen C."/>
            <person name="Farmerie W."/>
            <person name="Harkins T."/>
            <person name="Desany B."/>
            <person name="Mohiuddin M."/>
            <person name="Kodira C."/>
            <person name="Borodovsky M."/>
            <person name="Lomsadze A."/>
            <person name="Burns P."/>
            <person name="Jenkins J."/>
            <person name="Prochnik S."/>
            <person name="Shu S."/>
            <person name="Chapman J."/>
            <person name="Pitluck S."/>
            <person name="Schmutz J."/>
            <person name="Rokhsar D."/>
        </authorList>
    </citation>
    <scope>NUCLEOTIDE SEQUENCE</scope>
</reference>
<dbReference type="PANTHER" id="PTHR16223">
    <property type="entry name" value="TRANSCRIPTION FACTOR BHLH83-RELATED"/>
    <property type="match status" value="1"/>
</dbReference>